<dbReference type="Proteomes" id="UP000271098">
    <property type="component" value="Unassembled WGS sequence"/>
</dbReference>
<dbReference type="EMBL" id="UYRT01079965">
    <property type="protein sequence ID" value="VDN21746.1"/>
    <property type="molecule type" value="Genomic_DNA"/>
</dbReference>
<evidence type="ECO:0000256" key="1">
    <source>
        <dbReference type="SAM" id="SignalP"/>
    </source>
</evidence>
<name>A0A183DWQ8_9BILA</name>
<accession>A0A183DWQ8</accession>
<evidence type="ECO:0000313" key="3">
    <source>
        <dbReference type="Proteomes" id="UP000271098"/>
    </source>
</evidence>
<proteinExistence type="predicted"/>
<reference evidence="4" key="1">
    <citation type="submission" date="2016-06" db="UniProtKB">
        <authorList>
            <consortium name="WormBaseParasite"/>
        </authorList>
    </citation>
    <scope>IDENTIFICATION</scope>
</reference>
<sequence>MVCLALCCGAVAVVATATTTAAAAAAATATAIAAAAAAFQESRSHQLGSDIERLGDEVDVNECTSVYAGTGSFGVGLKRREEEKKRKGLKFAELRNVKKKEVEVERSQSRIEEENKPVVQQLPPLFLTFSLCLIHVQMRSERKNNTEVKLELLTVEGGPFVRWSDRLVAKRLCQSLHAVCHTMHHSMVYRHDAVCFQLAAGVPNSAVHLSNSALILHRKHLGTCTVFGAAVAELKCSVAIHNPQSSHNKFRNR</sequence>
<keyword evidence="3" id="KW-1185">Reference proteome</keyword>
<evidence type="ECO:0000313" key="2">
    <source>
        <dbReference type="EMBL" id="VDN21746.1"/>
    </source>
</evidence>
<dbReference type="AlphaFoldDB" id="A0A183DWQ8"/>
<protein>
    <submittedName>
        <fullName evidence="4">Secreted protein</fullName>
    </submittedName>
</protein>
<reference evidence="2 3" key="2">
    <citation type="submission" date="2018-11" db="EMBL/GenBank/DDBJ databases">
        <authorList>
            <consortium name="Pathogen Informatics"/>
        </authorList>
    </citation>
    <scope>NUCLEOTIDE SEQUENCE [LARGE SCALE GENOMIC DNA]</scope>
</reference>
<feature type="signal peptide" evidence="1">
    <location>
        <begin position="1"/>
        <end position="17"/>
    </location>
</feature>
<evidence type="ECO:0000313" key="4">
    <source>
        <dbReference type="WBParaSite" id="GPUH_0001316401-mRNA-1"/>
    </source>
</evidence>
<feature type="chain" id="PRO_5043138914" evidence="1">
    <location>
        <begin position="18"/>
        <end position="253"/>
    </location>
</feature>
<keyword evidence="1" id="KW-0732">Signal</keyword>
<dbReference type="WBParaSite" id="GPUH_0001316401-mRNA-1">
    <property type="protein sequence ID" value="GPUH_0001316401-mRNA-1"/>
    <property type="gene ID" value="GPUH_0001316401"/>
</dbReference>
<gene>
    <name evidence="2" type="ORF">GPUH_LOCUS13149</name>
</gene>
<organism evidence="4">
    <name type="scientific">Gongylonema pulchrum</name>
    <dbReference type="NCBI Taxonomy" id="637853"/>
    <lineage>
        <taxon>Eukaryota</taxon>
        <taxon>Metazoa</taxon>
        <taxon>Ecdysozoa</taxon>
        <taxon>Nematoda</taxon>
        <taxon>Chromadorea</taxon>
        <taxon>Rhabditida</taxon>
        <taxon>Spirurina</taxon>
        <taxon>Spiruromorpha</taxon>
        <taxon>Spiruroidea</taxon>
        <taxon>Gongylonematidae</taxon>
        <taxon>Gongylonema</taxon>
    </lineage>
</organism>